<keyword evidence="2" id="KW-1185">Reference proteome</keyword>
<reference evidence="1 2" key="1">
    <citation type="submission" date="2020-07" db="EMBL/GenBank/DDBJ databases">
        <authorList>
            <person name="Maaloum M."/>
        </authorList>
    </citation>
    <scope>NUCLEOTIDE SEQUENCE [LARGE SCALE GENOMIC DNA]</scope>
    <source>
        <strain evidence="1 2">GCS-AN-3</strain>
    </source>
</reference>
<sequence>MSNEDAPAAQPPRFVPTLTEVVKIDTAPEPAQVPPAAAEAAANPVPAVPPAVSAADHAMATADELLARLGPDLDRLISEAIGRVLHEQMLGFNGRVQKAVADVVREAVAKSLVQGDSGRAL</sequence>
<accession>A0A853IZ13</accession>
<dbReference type="RefSeq" id="WP_180551425.1">
    <property type="nucleotide sequence ID" value="NZ_JACCKX010000001.1"/>
</dbReference>
<protein>
    <submittedName>
        <fullName evidence="1">Uncharacterized protein</fullName>
    </submittedName>
</protein>
<name>A0A853IZ13_9BURK</name>
<evidence type="ECO:0000313" key="1">
    <source>
        <dbReference type="EMBL" id="NZA03176.1"/>
    </source>
</evidence>
<comment type="caution">
    <text evidence="1">The sequence shown here is derived from an EMBL/GenBank/DDBJ whole genome shotgun (WGS) entry which is preliminary data.</text>
</comment>
<evidence type="ECO:0000313" key="2">
    <source>
        <dbReference type="Proteomes" id="UP000589716"/>
    </source>
</evidence>
<gene>
    <name evidence="1" type="ORF">H0I39_18275</name>
</gene>
<dbReference type="Proteomes" id="UP000589716">
    <property type="component" value="Unassembled WGS sequence"/>
</dbReference>
<proteinExistence type="predicted"/>
<organism evidence="1 2">
    <name type="scientific">Ottowia beijingensis</name>
    <dbReference type="NCBI Taxonomy" id="1207057"/>
    <lineage>
        <taxon>Bacteria</taxon>
        <taxon>Pseudomonadati</taxon>
        <taxon>Pseudomonadota</taxon>
        <taxon>Betaproteobacteria</taxon>
        <taxon>Burkholderiales</taxon>
        <taxon>Comamonadaceae</taxon>
        <taxon>Ottowia</taxon>
    </lineage>
</organism>
<dbReference type="EMBL" id="JACCKX010000001">
    <property type="protein sequence ID" value="NZA03176.1"/>
    <property type="molecule type" value="Genomic_DNA"/>
</dbReference>
<dbReference type="AlphaFoldDB" id="A0A853IZ13"/>